<evidence type="ECO:0000313" key="6">
    <source>
        <dbReference type="EMBL" id="MBS2965307.1"/>
    </source>
</evidence>
<evidence type="ECO:0000256" key="2">
    <source>
        <dbReference type="ARBA" id="ARBA00023125"/>
    </source>
</evidence>
<dbReference type="Gene3D" id="1.10.10.10">
    <property type="entry name" value="Winged helix-like DNA-binding domain superfamily/Winged helix DNA-binding domain"/>
    <property type="match status" value="1"/>
</dbReference>
<evidence type="ECO:0000259" key="5">
    <source>
        <dbReference type="PROSITE" id="PS50987"/>
    </source>
</evidence>
<dbReference type="InterPro" id="IPR001845">
    <property type="entry name" value="HTH_ArsR_DNA-bd_dom"/>
</dbReference>
<dbReference type="PROSITE" id="PS50987">
    <property type="entry name" value="HTH_ARSR_2"/>
    <property type="match status" value="1"/>
</dbReference>
<feature type="domain" description="HTH arsR-type" evidence="5">
    <location>
        <begin position="22"/>
        <end position="117"/>
    </location>
</feature>
<dbReference type="SMART" id="SM00418">
    <property type="entry name" value="HTH_ARSR"/>
    <property type="match status" value="1"/>
</dbReference>
<dbReference type="InterPro" id="IPR051081">
    <property type="entry name" value="HTH_MetalResp_TranReg"/>
</dbReference>
<accession>A0A8J7WRV6</accession>
<dbReference type="PANTHER" id="PTHR33154">
    <property type="entry name" value="TRANSCRIPTIONAL REGULATOR, ARSR FAMILY"/>
    <property type="match status" value="1"/>
</dbReference>
<organism evidence="6 7">
    <name type="scientific">Actinocrinis puniceicyclus</name>
    <dbReference type="NCBI Taxonomy" id="977794"/>
    <lineage>
        <taxon>Bacteria</taxon>
        <taxon>Bacillati</taxon>
        <taxon>Actinomycetota</taxon>
        <taxon>Actinomycetes</taxon>
        <taxon>Catenulisporales</taxon>
        <taxon>Actinospicaceae</taxon>
        <taxon>Actinocrinis</taxon>
    </lineage>
</organism>
<evidence type="ECO:0000313" key="7">
    <source>
        <dbReference type="Proteomes" id="UP000677913"/>
    </source>
</evidence>
<dbReference type="GO" id="GO:0003700">
    <property type="term" value="F:DNA-binding transcription factor activity"/>
    <property type="evidence" value="ECO:0007669"/>
    <property type="project" value="InterPro"/>
</dbReference>
<keyword evidence="7" id="KW-1185">Reference proteome</keyword>
<dbReference type="InterPro" id="IPR036388">
    <property type="entry name" value="WH-like_DNA-bd_sf"/>
</dbReference>
<keyword evidence="3" id="KW-0804">Transcription</keyword>
<dbReference type="CDD" id="cd00090">
    <property type="entry name" value="HTH_ARSR"/>
    <property type="match status" value="1"/>
</dbReference>
<dbReference type="Pfam" id="PF01022">
    <property type="entry name" value="HTH_5"/>
    <property type="match status" value="1"/>
</dbReference>
<dbReference type="InterPro" id="IPR036390">
    <property type="entry name" value="WH_DNA-bd_sf"/>
</dbReference>
<sequence length="127" mass="13456">MLVEEASPRPSPAATDDPQERLPRLPELPTVLAALADPGRLAIVRALARQGEECCNRVGELAGLTIGKSTLSHHIKVLRESGVISTRAQGTHRYVSLRRAELDQAFPQLLDAVLGAQGGAHRAPAGA</sequence>
<keyword evidence="2" id="KW-0238">DNA-binding</keyword>
<dbReference type="AlphaFoldDB" id="A0A8J7WRV6"/>
<reference evidence="6" key="1">
    <citation type="submission" date="2021-04" db="EMBL/GenBank/DDBJ databases">
        <title>Genome based classification of Actinospica acidithermotolerans sp. nov., an actinobacterium isolated from an Indonesian hot spring.</title>
        <authorList>
            <person name="Kusuma A.B."/>
            <person name="Putra K.E."/>
            <person name="Nafisah S."/>
            <person name="Loh J."/>
            <person name="Nouioui I."/>
            <person name="Goodfellow M."/>
        </authorList>
    </citation>
    <scope>NUCLEOTIDE SEQUENCE</scope>
    <source>
        <strain evidence="6">DSM 45618</strain>
    </source>
</reference>
<feature type="region of interest" description="Disordered" evidence="4">
    <location>
        <begin position="1"/>
        <end position="24"/>
    </location>
</feature>
<evidence type="ECO:0000256" key="1">
    <source>
        <dbReference type="ARBA" id="ARBA00023015"/>
    </source>
</evidence>
<protein>
    <submittedName>
        <fullName evidence="6">Helix-turn-helix transcriptional regulator</fullName>
    </submittedName>
</protein>
<dbReference type="PANTHER" id="PTHR33154:SF12">
    <property type="entry name" value="TRANSCRIPTIONAL REGULATORY PROTEIN"/>
    <property type="match status" value="1"/>
</dbReference>
<dbReference type="Proteomes" id="UP000677913">
    <property type="component" value="Unassembled WGS sequence"/>
</dbReference>
<dbReference type="RefSeq" id="WP_211469664.1">
    <property type="nucleotide sequence ID" value="NZ_JAGSXH010000077.1"/>
</dbReference>
<keyword evidence="1" id="KW-0805">Transcription regulation</keyword>
<proteinExistence type="predicted"/>
<dbReference type="GO" id="GO:0003677">
    <property type="term" value="F:DNA binding"/>
    <property type="evidence" value="ECO:0007669"/>
    <property type="project" value="UniProtKB-KW"/>
</dbReference>
<evidence type="ECO:0000256" key="3">
    <source>
        <dbReference type="ARBA" id="ARBA00023163"/>
    </source>
</evidence>
<dbReference type="InterPro" id="IPR011991">
    <property type="entry name" value="ArsR-like_HTH"/>
</dbReference>
<gene>
    <name evidence="6" type="ORF">KGA66_19815</name>
</gene>
<evidence type="ECO:0000256" key="4">
    <source>
        <dbReference type="SAM" id="MobiDB-lite"/>
    </source>
</evidence>
<dbReference type="EMBL" id="JAGSXH010000077">
    <property type="protein sequence ID" value="MBS2965307.1"/>
    <property type="molecule type" value="Genomic_DNA"/>
</dbReference>
<comment type="caution">
    <text evidence="6">The sequence shown here is derived from an EMBL/GenBank/DDBJ whole genome shotgun (WGS) entry which is preliminary data.</text>
</comment>
<dbReference type="SUPFAM" id="SSF46785">
    <property type="entry name" value="Winged helix' DNA-binding domain"/>
    <property type="match status" value="1"/>
</dbReference>
<name>A0A8J7WRV6_9ACTN</name>
<dbReference type="NCBIfam" id="NF033788">
    <property type="entry name" value="HTH_metalloreg"/>
    <property type="match status" value="1"/>
</dbReference>
<dbReference type="PRINTS" id="PR00778">
    <property type="entry name" value="HTHARSR"/>
</dbReference>